<keyword evidence="4" id="KW-1185">Reference proteome</keyword>
<keyword evidence="1" id="KW-0560">Oxidoreductase</keyword>
<protein>
    <recommendedName>
        <fullName evidence="2">Enoyl reductase (ER) domain-containing protein</fullName>
    </recommendedName>
</protein>
<organism evidence="3 4">
    <name type="scientific">Peltaster fructicola</name>
    <dbReference type="NCBI Taxonomy" id="286661"/>
    <lineage>
        <taxon>Eukaryota</taxon>
        <taxon>Fungi</taxon>
        <taxon>Dikarya</taxon>
        <taxon>Ascomycota</taxon>
        <taxon>Pezizomycotina</taxon>
        <taxon>Dothideomycetes</taxon>
        <taxon>Dothideomycetes incertae sedis</taxon>
        <taxon>Peltaster</taxon>
    </lineage>
</organism>
<evidence type="ECO:0000259" key="2">
    <source>
        <dbReference type="SMART" id="SM00829"/>
    </source>
</evidence>
<evidence type="ECO:0000313" key="4">
    <source>
        <dbReference type="Proteomes" id="UP000503462"/>
    </source>
</evidence>
<dbReference type="OrthoDB" id="809632at2759"/>
<reference evidence="3 4" key="1">
    <citation type="journal article" date="2016" name="Sci. Rep.">
        <title>Peltaster fructicola genome reveals evolution from an invasive phytopathogen to an ectophytic parasite.</title>
        <authorList>
            <person name="Xu C."/>
            <person name="Chen H."/>
            <person name="Gleason M.L."/>
            <person name="Xu J.R."/>
            <person name="Liu H."/>
            <person name="Zhang R."/>
            <person name="Sun G."/>
        </authorList>
    </citation>
    <scope>NUCLEOTIDE SEQUENCE [LARGE SCALE GENOMIC DNA]</scope>
    <source>
        <strain evidence="3 4">LNHT1506</strain>
    </source>
</reference>
<sequence length="354" mass="38529">MVKNTGLYYTAHPSALPVVGEHITVKTNDFDENQELPKGAVQVKVHYVSFDPYLRGRMRDPSIKSYSPPFNLGEPINNAGIVSVVRSNGSEYKEGDVLRVLHGCPMVEYAVIPAERLQAVQKLNNPYKLDEKIFLGALGMPGLTAYSSFYAIGEPKKGETIFISAASGAVGQLVGQLAKHEGLKVIGSVGDDKKLDFILKDLSFDAGFNYKKEKAHDALKRLAPDGIDIYYENVGGEQLEAALDALNSHGRVIACGMISQYNLAASDRYGLSNLMQIVAKRLKIQGFIVGDADMGPKYAHEHQEKVQKWIADGTFKVQQAITKGIENAGEGLLSVYEGKNFGKAVLEVAPLPNA</sequence>
<dbReference type="AlphaFoldDB" id="A0A6H0XQV4"/>
<dbReference type="InterPro" id="IPR011032">
    <property type="entry name" value="GroES-like_sf"/>
</dbReference>
<name>A0A6H0XQV4_9PEZI</name>
<dbReference type="Pfam" id="PF00107">
    <property type="entry name" value="ADH_zinc_N"/>
    <property type="match status" value="1"/>
</dbReference>
<evidence type="ECO:0000256" key="1">
    <source>
        <dbReference type="ARBA" id="ARBA00023002"/>
    </source>
</evidence>
<dbReference type="Gene3D" id="3.90.180.10">
    <property type="entry name" value="Medium-chain alcohol dehydrogenases, catalytic domain"/>
    <property type="match status" value="1"/>
</dbReference>
<dbReference type="FunFam" id="3.40.50.720:FF:000121">
    <property type="entry name" value="Prostaglandin reductase 2"/>
    <property type="match status" value="1"/>
</dbReference>
<gene>
    <name evidence="3" type="ORF">AMS68_002516</name>
</gene>
<dbReference type="InterPro" id="IPR020843">
    <property type="entry name" value="ER"/>
</dbReference>
<feature type="domain" description="Enoyl reductase (ER)" evidence="2">
    <location>
        <begin position="20"/>
        <end position="346"/>
    </location>
</feature>
<dbReference type="InterPro" id="IPR045010">
    <property type="entry name" value="MDR_fam"/>
</dbReference>
<dbReference type="SUPFAM" id="SSF50129">
    <property type="entry name" value="GroES-like"/>
    <property type="match status" value="1"/>
</dbReference>
<dbReference type="Proteomes" id="UP000503462">
    <property type="component" value="Chromosome 2"/>
</dbReference>
<dbReference type="SMART" id="SM00829">
    <property type="entry name" value="PKS_ER"/>
    <property type="match status" value="1"/>
</dbReference>
<accession>A0A6H0XQV4</accession>
<dbReference type="PANTHER" id="PTHR43205">
    <property type="entry name" value="PROSTAGLANDIN REDUCTASE"/>
    <property type="match status" value="1"/>
</dbReference>
<dbReference type="PANTHER" id="PTHR43205:SF7">
    <property type="entry name" value="PROSTAGLANDIN REDUCTASE 1"/>
    <property type="match status" value="1"/>
</dbReference>
<dbReference type="InterPro" id="IPR041694">
    <property type="entry name" value="ADH_N_2"/>
</dbReference>
<dbReference type="CDD" id="cd05288">
    <property type="entry name" value="PGDH"/>
    <property type="match status" value="1"/>
</dbReference>
<dbReference type="InterPro" id="IPR013149">
    <property type="entry name" value="ADH-like_C"/>
</dbReference>
<dbReference type="Pfam" id="PF16884">
    <property type="entry name" value="ADH_N_2"/>
    <property type="match status" value="1"/>
</dbReference>
<dbReference type="EMBL" id="CP051140">
    <property type="protein sequence ID" value="QIW96998.1"/>
    <property type="molecule type" value="Genomic_DNA"/>
</dbReference>
<proteinExistence type="predicted"/>
<evidence type="ECO:0000313" key="3">
    <source>
        <dbReference type="EMBL" id="QIW96998.1"/>
    </source>
</evidence>
<dbReference type="InterPro" id="IPR036291">
    <property type="entry name" value="NAD(P)-bd_dom_sf"/>
</dbReference>
<dbReference type="Gene3D" id="3.40.50.720">
    <property type="entry name" value="NAD(P)-binding Rossmann-like Domain"/>
    <property type="match status" value="1"/>
</dbReference>
<dbReference type="SUPFAM" id="SSF51735">
    <property type="entry name" value="NAD(P)-binding Rossmann-fold domains"/>
    <property type="match status" value="1"/>
</dbReference>
<dbReference type="GO" id="GO:0016628">
    <property type="term" value="F:oxidoreductase activity, acting on the CH-CH group of donors, NAD or NADP as acceptor"/>
    <property type="evidence" value="ECO:0007669"/>
    <property type="project" value="InterPro"/>
</dbReference>